<dbReference type="InterPro" id="IPR023100">
    <property type="entry name" value="D-aminoacylase_insert_dom_sf"/>
</dbReference>
<dbReference type="Gene3D" id="3.20.20.140">
    <property type="entry name" value="Metal-dependent hydrolases"/>
    <property type="match status" value="1"/>
</dbReference>
<dbReference type="CDD" id="cd01297">
    <property type="entry name" value="D-aminoacylase"/>
    <property type="match status" value="1"/>
</dbReference>
<dbReference type="EMBL" id="JAANXD010000057">
    <property type="protein sequence ID" value="MBS1258264.1"/>
    <property type="molecule type" value="Genomic_DNA"/>
</dbReference>
<sequence length="528" mass="59195">MSHNFNLIIKNGTVVDGTGCAKRIADIGIQDDKITYVGSIDNLPDCRIIDATDCVVAPGFIDIHSHSDFFWLVSPESESKIHDGVTTEICGNCGISAFPLKGQLFENKRKGFHKFGLDINWSTAEDFFNRANEATSSINRGFLVGHGNIRACVLGYENREPDKNELAEMEKELRNAMESGAFGMSSGLIYPPGCYAKTVELIELCKIVKEYNGIYATHIRDEGDEIEAALSETINISKESGVNTQVSHIKTWGEKNWSKIDKIKKLLDDARSKGIDITCDRYPYIAAATDLDVILPDWVHEGGTAKEKKRLGDPLLRERIIKEMGHEGQSHEFWGTIMISSVYNKKNRSYEGKTIAEIAETLKVQPLEFVLDLLYEEDCRVSVIFFSMSEENLARILKWDFVMAGSDSSLRSLRGVLNYGKPHPRAYGTFSRVIRKYVNETSILSIEEAIYKMTGFPAQKLGLKDRGVLKEGYFADITIFDQETMTEKATFTNPHNYSKGVKHVLVNGKLTIKDGKHEGVMNGEILKK</sequence>
<accession>A0A941W317</accession>
<dbReference type="Pfam" id="PF07969">
    <property type="entry name" value="Amidohydro_3"/>
    <property type="match status" value="2"/>
</dbReference>
<name>A0A941W317_9BACT</name>
<proteinExistence type="predicted"/>
<evidence type="ECO:0000313" key="3">
    <source>
        <dbReference type="Proteomes" id="UP000722750"/>
    </source>
</evidence>
<dbReference type="InterPro" id="IPR013108">
    <property type="entry name" value="Amidohydro_3"/>
</dbReference>
<dbReference type="GO" id="GO:0016811">
    <property type="term" value="F:hydrolase activity, acting on carbon-nitrogen (but not peptide) bonds, in linear amides"/>
    <property type="evidence" value="ECO:0007669"/>
    <property type="project" value="InterPro"/>
</dbReference>
<dbReference type="InterPro" id="IPR032466">
    <property type="entry name" value="Metal_Hydrolase"/>
</dbReference>
<organism evidence="2 3">
    <name type="scientific">Candidatus Scalindua arabica</name>
    <dbReference type="NCBI Taxonomy" id="1127984"/>
    <lineage>
        <taxon>Bacteria</taxon>
        <taxon>Pseudomonadati</taxon>
        <taxon>Planctomycetota</taxon>
        <taxon>Candidatus Brocadiia</taxon>
        <taxon>Candidatus Brocadiales</taxon>
        <taxon>Candidatus Scalinduaceae</taxon>
        <taxon>Candidatus Scalindua</taxon>
    </lineage>
</organism>
<feature type="domain" description="Amidohydrolase 3" evidence="1">
    <location>
        <begin position="421"/>
        <end position="511"/>
    </location>
</feature>
<dbReference type="Proteomes" id="UP000722750">
    <property type="component" value="Unassembled WGS sequence"/>
</dbReference>
<comment type="caution">
    <text evidence="2">The sequence shown here is derived from an EMBL/GenBank/DDBJ whole genome shotgun (WGS) entry which is preliminary data.</text>
</comment>
<dbReference type="InterPro" id="IPR050378">
    <property type="entry name" value="Metallo-dep_Hydrolases_sf"/>
</dbReference>
<dbReference type="Gene3D" id="2.30.40.10">
    <property type="entry name" value="Urease, subunit C, domain 1"/>
    <property type="match status" value="1"/>
</dbReference>
<dbReference type="AlphaFoldDB" id="A0A941W317"/>
<evidence type="ECO:0000259" key="1">
    <source>
        <dbReference type="Pfam" id="PF07969"/>
    </source>
</evidence>
<feature type="domain" description="Amidohydrolase 3" evidence="1">
    <location>
        <begin position="47"/>
        <end position="96"/>
    </location>
</feature>
<dbReference type="InterPro" id="IPR011059">
    <property type="entry name" value="Metal-dep_hydrolase_composite"/>
</dbReference>
<dbReference type="SUPFAM" id="SSF51556">
    <property type="entry name" value="Metallo-dependent hydrolases"/>
    <property type="match status" value="1"/>
</dbReference>
<dbReference type="PANTHER" id="PTHR11647">
    <property type="entry name" value="HYDRANTOINASE/DIHYDROPYRIMIDINASE FAMILY MEMBER"/>
    <property type="match status" value="1"/>
</dbReference>
<protein>
    <submittedName>
        <fullName evidence="2">N-acyl-D-glutamate deacylase</fullName>
    </submittedName>
</protein>
<gene>
    <name evidence="2" type="ORF">MAG551_01320</name>
</gene>
<evidence type="ECO:0000313" key="2">
    <source>
        <dbReference type="EMBL" id="MBS1258264.1"/>
    </source>
</evidence>
<reference evidence="2" key="1">
    <citation type="journal article" date="2021" name="ISME J.">
        <title>Fine-scale metabolic discontinuity in a stratified prokaryote microbiome of a Red Sea deep halocline.</title>
        <authorList>
            <person name="Michoud G."/>
            <person name="Ngugi D.K."/>
            <person name="Barozzi A."/>
            <person name="Merlino G."/>
            <person name="Calleja M.L."/>
            <person name="Delgado-Huertas A."/>
            <person name="Moran X.A.G."/>
            <person name="Daffonchio D."/>
        </authorList>
    </citation>
    <scope>NUCLEOTIDE SEQUENCE</scope>
    <source>
        <strain evidence="2">SuakinDeep_MAG55_1</strain>
    </source>
</reference>
<dbReference type="Gene3D" id="3.30.1490.130">
    <property type="entry name" value="D-aminoacylase. Domain 3"/>
    <property type="match status" value="1"/>
</dbReference>
<dbReference type="SUPFAM" id="SSF51338">
    <property type="entry name" value="Composite domain of metallo-dependent hydrolases"/>
    <property type="match status" value="1"/>
</dbReference>
<dbReference type="PANTHER" id="PTHR11647:SF1">
    <property type="entry name" value="COLLAPSIN RESPONSE MEDIATOR PROTEIN"/>
    <property type="match status" value="1"/>
</dbReference>